<dbReference type="GeneID" id="20707405"/>
<dbReference type="HOGENOM" id="CLU_1751098_0_0_1"/>
<evidence type="ECO:0000313" key="1">
    <source>
        <dbReference type="EMBL" id="EGY14778.1"/>
    </source>
</evidence>
<dbReference type="AlphaFoldDB" id="G2X710"/>
<proteinExistence type="predicted"/>
<dbReference type="Proteomes" id="UP000001611">
    <property type="component" value="Chromosome 4"/>
</dbReference>
<gene>
    <name evidence="1" type="ORF">VDAG_05942</name>
</gene>
<keyword evidence="2" id="KW-1185">Reference proteome</keyword>
<evidence type="ECO:0000313" key="2">
    <source>
        <dbReference type="Proteomes" id="UP000001611"/>
    </source>
</evidence>
<sequence length="149" mass="16481">MLFAIVLLPVSVQCILLKVFKPAAVLPSEIIRPLPLMRPWFFFFLVRCVVGCQSAQRHRRVFRKSRARLSGRREFLLSNNLPPPLSRSSGIVFLPVVRGGGATVSLWVLFGAVESAQHPKVSGKTVGASWSTTCTDHYVHNARDAGGIR</sequence>
<dbReference type="KEGG" id="vda:VDAG_05942"/>
<protein>
    <submittedName>
        <fullName evidence="1">Uncharacterized protein</fullName>
    </submittedName>
</protein>
<accession>G2X710</accession>
<dbReference type="EMBL" id="DS572705">
    <property type="protein sequence ID" value="EGY14778.1"/>
    <property type="molecule type" value="Genomic_DNA"/>
</dbReference>
<dbReference type="RefSeq" id="XP_009653634.1">
    <property type="nucleotide sequence ID" value="XM_009655339.1"/>
</dbReference>
<name>G2X710_VERDV</name>
<organism evidence="1 2">
    <name type="scientific">Verticillium dahliae (strain VdLs.17 / ATCC MYA-4575 / FGSC 10137)</name>
    <name type="common">Verticillium wilt</name>
    <dbReference type="NCBI Taxonomy" id="498257"/>
    <lineage>
        <taxon>Eukaryota</taxon>
        <taxon>Fungi</taxon>
        <taxon>Dikarya</taxon>
        <taxon>Ascomycota</taxon>
        <taxon>Pezizomycotina</taxon>
        <taxon>Sordariomycetes</taxon>
        <taxon>Hypocreomycetidae</taxon>
        <taxon>Glomerellales</taxon>
        <taxon>Plectosphaerellaceae</taxon>
        <taxon>Verticillium</taxon>
    </lineage>
</organism>
<dbReference type="InParanoid" id="G2X710"/>
<reference evidence="1 2" key="1">
    <citation type="submission" date="2008-03" db="EMBL/GenBank/DDBJ databases">
        <title>The Genome Sequence of Verticillium dahliae VdLs.17.</title>
        <authorList>
            <consortium name="The Broad Institute Genome Sequencing Platform"/>
            <person name="Ma L.-J.J."/>
            <person name="Klosterman S.J."/>
            <person name="Subbarao K."/>
            <person name="Dobinson K."/>
            <person name="Veronese P."/>
            <person name="Kang S."/>
            <person name="Gold S.E."/>
            <person name="Young S."/>
            <person name="Jaffe D."/>
            <person name="Gnerre S."/>
            <person name="Berlin A."/>
            <person name="Heiman D."/>
            <person name="Hepburn T."/>
            <person name="Sykes S."/>
            <person name="Alvarado L."/>
            <person name="Kodira C.D."/>
            <person name="Lander E."/>
            <person name="Galagan J."/>
            <person name="Nusbaum C."/>
            <person name="Birren B."/>
        </authorList>
    </citation>
    <scope>NUCLEOTIDE SEQUENCE [LARGE SCALE GENOMIC DNA]</scope>
    <source>
        <strain evidence="2">VdLs.17 / ATCC MYA-4575 / FGSC 10137</strain>
    </source>
</reference>